<dbReference type="EMBL" id="HBUE01140645">
    <property type="protein sequence ID" value="CAG6500547.1"/>
    <property type="molecule type" value="Transcribed_RNA"/>
</dbReference>
<reference evidence="2" key="1">
    <citation type="submission" date="2021-05" db="EMBL/GenBank/DDBJ databases">
        <authorList>
            <person name="Alioto T."/>
            <person name="Alioto T."/>
            <person name="Gomez Garrido J."/>
        </authorList>
    </citation>
    <scope>NUCLEOTIDE SEQUENCE</scope>
</reference>
<sequence length="186" mass="21289">MVLVLELHGGDFSLDVPRQLRRQQKKQQVEDLSKARQRQVSSLSSTLRQESQHDSALRQETQHDLADALFHQCGECNKMASLPQAAFAVHKLRKPQNEKNLAVARQSMDKQESPRFMKTLDLTPVKYSEKLMNSIWGLYNRYSPHNFKKNNGSDQQYFSMPQPFAVACAASEQKNSGAKNVDDPWK</sequence>
<evidence type="ECO:0000313" key="2">
    <source>
        <dbReference type="EMBL" id="CAG6604944.1"/>
    </source>
</evidence>
<name>A0A8D8PKE0_CULPI</name>
<evidence type="ECO:0000256" key="1">
    <source>
        <dbReference type="SAM" id="MobiDB-lite"/>
    </source>
</evidence>
<feature type="compositionally biased region" description="Basic and acidic residues" evidence="1">
    <location>
        <begin position="50"/>
        <end position="59"/>
    </location>
</feature>
<accession>A0A8D8PKE0</accession>
<proteinExistence type="predicted"/>
<feature type="compositionally biased region" description="Polar residues" evidence="1">
    <location>
        <begin position="38"/>
        <end position="49"/>
    </location>
</feature>
<dbReference type="EMBL" id="HBUE01354729">
    <property type="protein sequence ID" value="CAG6604944.1"/>
    <property type="molecule type" value="Transcribed_RNA"/>
</dbReference>
<dbReference type="AlphaFoldDB" id="A0A8D8PKE0"/>
<dbReference type="EMBL" id="HBUE01247546">
    <property type="protein sequence ID" value="CAG6552612.1"/>
    <property type="molecule type" value="Transcribed_RNA"/>
</dbReference>
<organism evidence="2">
    <name type="scientific">Culex pipiens</name>
    <name type="common">House mosquito</name>
    <dbReference type="NCBI Taxonomy" id="7175"/>
    <lineage>
        <taxon>Eukaryota</taxon>
        <taxon>Metazoa</taxon>
        <taxon>Ecdysozoa</taxon>
        <taxon>Arthropoda</taxon>
        <taxon>Hexapoda</taxon>
        <taxon>Insecta</taxon>
        <taxon>Pterygota</taxon>
        <taxon>Neoptera</taxon>
        <taxon>Endopterygota</taxon>
        <taxon>Diptera</taxon>
        <taxon>Nematocera</taxon>
        <taxon>Culicoidea</taxon>
        <taxon>Culicidae</taxon>
        <taxon>Culicinae</taxon>
        <taxon>Culicini</taxon>
        <taxon>Culex</taxon>
        <taxon>Culex</taxon>
    </lineage>
</organism>
<protein>
    <submittedName>
        <fullName evidence="2">(northern house mosquito) hypothetical protein</fullName>
    </submittedName>
</protein>
<feature type="region of interest" description="Disordered" evidence="1">
    <location>
        <begin position="26"/>
        <end position="59"/>
    </location>
</feature>